<dbReference type="GO" id="GO:0004519">
    <property type="term" value="F:endonuclease activity"/>
    <property type="evidence" value="ECO:0007669"/>
    <property type="project" value="UniProtKB-KW"/>
</dbReference>
<dbReference type="Proteomes" id="UP001299970">
    <property type="component" value="Unassembled WGS sequence"/>
</dbReference>
<dbReference type="InterPro" id="IPR005135">
    <property type="entry name" value="Endo/exonuclease/phosphatase"/>
</dbReference>
<sequence length="272" mass="29184">MATWNLRHCWDPRSGRVDIGVVAAAIAGLEVDVLAVQEIDRGLPRSGGIDQVTELAMRLGWRGLFAPTMLLDHRGALVGGRDGSDNCTDRGDDGSPAYGIGLLSRHPLQQRNRIVLSSGPRDGRTAGGRLIDREPRVALPAVMTMPFGDVAVLATHLSWPPWQALSQLRRALTLTACVKMPIALAGDLNLPARVLGRVLAGRGWRAATAGPTFPARRPCLQLDHILAHDAQPADVRTDYVGLSDHRIVSATIVIDRDRSSSGDRSGSWSAAP</sequence>
<feature type="domain" description="Endonuclease/exonuclease/phosphatase" evidence="1">
    <location>
        <begin position="2"/>
        <end position="245"/>
    </location>
</feature>
<protein>
    <submittedName>
        <fullName evidence="2">Endonuclease/exonuclease/phosphatase family protein</fullName>
    </submittedName>
</protein>
<dbReference type="PANTHER" id="PTHR14859:SF15">
    <property type="entry name" value="ENDONUCLEASE_EXONUCLEASE_PHOSPHATASE DOMAIN-CONTAINING PROTEIN"/>
    <property type="match status" value="1"/>
</dbReference>
<keyword evidence="2" id="KW-0540">Nuclease</keyword>
<evidence type="ECO:0000259" key="1">
    <source>
        <dbReference type="Pfam" id="PF03372"/>
    </source>
</evidence>
<dbReference type="RefSeq" id="WP_241042775.1">
    <property type="nucleotide sequence ID" value="NZ_BAAAJF010000027.1"/>
</dbReference>
<dbReference type="InterPro" id="IPR051916">
    <property type="entry name" value="GPI-anchor_lipid_remodeler"/>
</dbReference>
<organism evidence="2 3">
    <name type="scientific">Pseudonocardia alaniniphila</name>
    <dbReference type="NCBI Taxonomy" id="75291"/>
    <lineage>
        <taxon>Bacteria</taxon>
        <taxon>Bacillati</taxon>
        <taxon>Actinomycetota</taxon>
        <taxon>Actinomycetes</taxon>
        <taxon>Pseudonocardiales</taxon>
        <taxon>Pseudonocardiaceae</taxon>
        <taxon>Pseudonocardia</taxon>
    </lineage>
</organism>
<dbReference type="EMBL" id="JAKXMK010000053">
    <property type="protein sequence ID" value="MCH6171968.1"/>
    <property type="molecule type" value="Genomic_DNA"/>
</dbReference>
<proteinExistence type="predicted"/>
<keyword evidence="3" id="KW-1185">Reference proteome</keyword>
<gene>
    <name evidence="2" type="ORF">MMF94_40330</name>
</gene>
<evidence type="ECO:0000313" key="3">
    <source>
        <dbReference type="Proteomes" id="UP001299970"/>
    </source>
</evidence>
<dbReference type="Pfam" id="PF03372">
    <property type="entry name" value="Exo_endo_phos"/>
    <property type="match status" value="1"/>
</dbReference>
<keyword evidence="2" id="KW-0255">Endonuclease</keyword>
<dbReference type="InterPro" id="IPR036691">
    <property type="entry name" value="Endo/exonu/phosph_ase_sf"/>
</dbReference>
<evidence type="ECO:0000313" key="2">
    <source>
        <dbReference type="EMBL" id="MCH6171968.1"/>
    </source>
</evidence>
<dbReference type="SUPFAM" id="SSF56219">
    <property type="entry name" value="DNase I-like"/>
    <property type="match status" value="1"/>
</dbReference>
<comment type="caution">
    <text evidence="2">The sequence shown here is derived from an EMBL/GenBank/DDBJ whole genome shotgun (WGS) entry which is preliminary data.</text>
</comment>
<reference evidence="2 3" key="1">
    <citation type="submission" date="2022-03" db="EMBL/GenBank/DDBJ databases">
        <title>Pseudonocardia alaer sp. nov., a novel actinomycete isolated from reed forest soil.</title>
        <authorList>
            <person name="Wang L."/>
        </authorList>
    </citation>
    <scope>NUCLEOTIDE SEQUENCE [LARGE SCALE GENOMIC DNA]</scope>
    <source>
        <strain evidence="2 3">Y-16303</strain>
    </source>
</reference>
<dbReference type="Gene3D" id="3.60.10.10">
    <property type="entry name" value="Endonuclease/exonuclease/phosphatase"/>
    <property type="match status" value="1"/>
</dbReference>
<keyword evidence="2" id="KW-0378">Hydrolase</keyword>
<name>A0ABS9TUE9_9PSEU</name>
<dbReference type="PANTHER" id="PTHR14859">
    <property type="entry name" value="CALCOFLUOR WHITE HYPERSENSITIVE PROTEIN PRECURSOR"/>
    <property type="match status" value="1"/>
</dbReference>
<accession>A0ABS9TUE9</accession>